<proteinExistence type="predicted"/>
<sequence length="31" mass="3708">MLYKILEKSSYEDFVKNLISDYELIGPKKKD</sequence>
<evidence type="ECO:0000313" key="1">
    <source>
        <dbReference type="EMBL" id="GAJ22503.1"/>
    </source>
</evidence>
<dbReference type="AlphaFoldDB" id="X1UYD0"/>
<protein>
    <submittedName>
        <fullName evidence="1">Uncharacterized protein</fullName>
    </submittedName>
</protein>
<feature type="non-terminal residue" evidence="1">
    <location>
        <position position="31"/>
    </location>
</feature>
<name>X1UYD0_9ZZZZ</name>
<accession>X1UYD0</accession>
<reference evidence="1" key="1">
    <citation type="journal article" date="2014" name="Front. Microbiol.">
        <title>High frequency of phylogenetically diverse reductive dehalogenase-homologous genes in deep subseafloor sedimentary metagenomes.</title>
        <authorList>
            <person name="Kawai M."/>
            <person name="Futagami T."/>
            <person name="Toyoda A."/>
            <person name="Takaki Y."/>
            <person name="Nishi S."/>
            <person name="Hori S."/>
            <person name="Arai W."/>
            <person name="Tsubouchi T."/>
            <person name="Morono Y."/>
            <person name="Uchiyama I."/>
            <person name="Ito T."/>
            <person name="Fujiyama A."/>
            <person name="Inagaki F."/>
            <person name="Takami H."/>
        </authorList>
    </citation>
    <scope>NUCLEOTIDE SEQUENCE</scope>
    <source>
        <strain evidence="1">Expedition CK06-06</strain>
    </source>
</reference>
<organism evidence="1">
    <name type="scientific">marine sediment metagenome</name>
    <dbReference type="NCBI Taxonomy" id="412755"/>
    <lineage>
        <taxon>unclassified sequences</taxon>
        <taxon>metagenomes</taxon>
        <taxon>ecological metagenomes</taxon>
    </lineage>
</organism>
<dbReference type="EMBL" id="BARW01035736">
    <property type="protein sequence ID" value="GAJ22503.1"/>
    <property type="molecule type" value="Genomic_DNA"/>
</dbReference>
<gene>
    <name evidence="1" type="ORF">S12H4_55669</name>
</gene>
<comment type="caution">
    <text evidence="1">The sequence shown here is derived from an EMBL/GenBank/DDBJ whole genome shotgun (WGS) entry which is preliminary data.</text>
</comment>